<gene>
    <name evidence="2" type="ORF">FXB38_09165</name>
</gene>
<evidence type="ECO:0000256" key="1">
    <source>
        <dbReference type="SAM" id="MobiDB-lite"/>
    </source>
</evidence>
<dbReference type="AlphaFoldDB" id="A0A5S4WWI4"/>
<name>A0A5S4WWI4_9BRAD</name>
<feature type="region of interest" description="Disordered" evidence="1">
    <location>
        <begin position="27"/>
        <end position="53"/>
    </location>
</feature>
<keyword evidence="3" id="KW-1185">Reference proteome</keyword>
<reference evidence="2 3" key="1">
    <citation type="submission" date="2019-08" db="EMBL/GenBank/DDBJ databases">
        <title>Bradyrhizobium hipponensis sp. nov., a rhizobium isolated from a Lupinus angustifolius root nodule in Tunisia.</title>
        <authorList>
            <person name="Off K."/>
            <person name="Rejili M."/>
            <person name="Mars M."/>
            <person name="Brachmann A."/>
            <person name="Marin M."/>
        </authorList>
    </citation>
    <scope>NUCLEOTIDE SEQUENCE [LARGE SCALE GENOMIC DNA]</scope>
    <source>
        <strain evidence="2 3">CTAW11</strain>
    </source>
</reference>
<protein>
    <submittedName>
        <fullName evidence="2">Uncharacterized protein</fullName>
    </submittedName>
</protein>
<feature type="compositionally biased region" description="Basic and acidic residues" evidence="1">
    <location>
        <begin position="27"/>
        <end position="47"/>
    </location>
</feature>
<organism evidence="2 3">
    <name type="scientific">Bradyrhizobium cytisi</name>
    <dbReference type="NCBI Taxonomy" id="515489"/>
    <lineage>
        <taxon>Bacteria</taxon>
        <taxon>Pseudomonadati</taxon>
        <taxon>Pseudomonadota</taxon>
        <taxon>Alphaproteobacteria</taxon>
        <taxon>Hyphomicrobiales</taxon>
        <taxon>Nitrobacteraceae</taxon>
        <taxon>Bradyrhizobium</taxon>
    </lineage>
</organism>
<dbReference type="Proteomes" id="UP000324853">
    <property type="component" value="Unassembled WGS sequence"/>
</dbReference>
<accession>A0A5S4WWI4</accession>
<comment type="caution">
    <text evidence="2">The sequence shown here is derived from an EMBL/GenBank/DDBJ whole genome shotgun (WGS) entry which is preliminary data.</text>
</comment>
<dbReference type="EMBL" id="VSSR01000016">
    <property type="protein sequence ID" value="TYL85717.1"/>
    <property type="molecule type" value="Genomic_DNA"/>
</dbReference>
<dbReference type="RefSeq" id="WP_148750548.1">
    <property type="nucleotide sequence ID" value="NZ_VSSR01000016.1"/>
</dbReference>
<evidence type="ECO:0000313" key="3">
    <source>
        <dbReference type="Proteomes" id="UP000324853"/>
    </source>
</evidence>
<evidence type="ECO:0000313" key="2">
    <source>
        <dbReference type="EMBL" id="TYL85717.1"/>
    </source>
</evidence>
<sequence length="179" mass="20458">MDERGRRIFAEARATLARTAGITVEHRDHSTEYWKRPEPEPVPEPERAAPSLTDSETLRWQKWIDDRIIAAVVGYHESKQMRPVTRAVLKGLVAELRAEMAKAQPQPAEEFFYLDDDGTKQDADLHGPILRAVDHPVDETIMGPIRARNRAKWLAEQKAKRARSARIIDLPNPLRGRRA</sequence>
<proteinExistence type="predicted"/>